<dbReference type="GO" id="GO:0006508">
    <property type="term" value="P:proteolysis"/>
    <property type="evidence" value="ECO:0007669"/>
    <property type="project" value="UniProtKB-KW"/>
</dbReference>
<dbReference type="EMBL" id="CP084166">
    <property type="protein sequence ID" value="UJG40642.1"/>
    <property type="molecule type" value="Genomic_DNA"/>
</dbReference>
<dbReference type="AlphaFoldDB" id="A0A9Y1BKR0"/>
<evidence type="ECO:0000256" key="4">
    <source>
        <dbReference type="ARBA" id="ARBA00023049"/>
    </source>
</evidence>
<organism evidence="8">
    <name type="scientific">Candidatus Heimdallarchaeum aukensis</name>
    <dbReference type="NCBI Taxonomy" id="2876573"/>
    <lineage>
        <taxon>Archaea</taxon>
        <taxon>Promethearchaeati</taxon>
        <taxon>Candidatus Heimdallarchaeota</taxon>
        <taxon>Candidatus Heimdallarchaeia (ex Rinke et al. 2021) (nom. nud.)</taxon>
        <taxon>Candidatus Heimdallarchaeales</taxon>
        <taxon>Candidatus Heimdallarchaeaceae</taxon>
        <taxon>Candidatus Heimdallarchaeum</taxon>
    </lineage>
</organism>
<dbReference type="PIRSF" id="PIRSF004919">
    <property type="entry name" value="TldD"/>
    <property type="match status" value="1"/>
</dbReference>
<dbReference type="PANTHER" id="PTHR30624">
    <property type="entry name" value="UNCHARACTERIZED PROTEIN TLDD AND PMBA"/>
    <property type="match status" value="1"/>
</dbReference>
<dbReference type="PANTHER" id="PTHR30624:SF0">
    <property type="entry name" value="METALLOPROTEASE SLR0863"/>
    <property type="match status" value="1"/>
</dbReference>
<dbReference type="Proteomes" id="UP001201020">
    <property type="component" value="Chromosome"/>
</dbReference>
<dbReference type="GO" id="GO:0005829">
    <property type="term" value="C:cytosol"/>
    <property type="evidence" value="ECO:0007669"/>
    <property type="project" value="TreeGrafter"/>
</dbReference>
<evidence type="ECO:0000256" key="2">
    <source>
        <dbReference type="ARBA" id="ARBA00022670"/>
    </source>
</evidence>
<feature type="domain" description="Metalloprotease TldD/E C-terminal" evidence="6">
    <location>
        <begin position="225"/>
        <end position="463"/>
    </location>
</feature>
<feature type="domain" description="Metalloprotease TldD/E central" evidence="7">
    <location>
        <begin position="112"/>
        <end position="217"/>
    </location>
</feature>
<dbReference type="InterPro" id="IPR035068">
    <property type="entry name" value="TldD/PmbA_N"/>
</dbReference>
<dbReference type="Pfam" id="PF01523">
    <property type="entry name" value="PmbA_TldD_1st"/>
    <property type="match status" value="1"/>
</dbReference>
<feature type="domain" description="Metalloprotease TldD/E N-terminal" evidence="5">
    <location>
        <begin position="21"/>
        <end position="66"/>
    </location>
</feature>
<evidence type="ECO:0000259" key="5">
    <source>
        <dbReference type="Pfam" id="PF01523"/>
    </source>
</evidence>
<proteinExistence type="inferred from homology"/>
<evidence type="ECO:0000313" key="8">
    <source>
        <dbReference type="EMBL" id="UJG40642.1"/>
    </source>
</evidence>
<dbReference type="InterPro" id="IPR045570">
    <property type="entry name" value="Metalloprtase-TldD/E_cen_dom"/>
</dbReference>
<gene>
    <name evidence="8" type="ORF">K9W45_12505</name>
</gene>
<name>A0A9Y1BKR0_9ARCH</name>
<dbReference type="InterPro" id="IPR045569">
    <property type="entry name" value="Metalloprtase-TldD/E_C"/>
</dbReference>
<reference evidence="8" key="1">
    <citation type="journal article" date="2022" name="Nat. Microbiol.">
        <title>Unique mobile elements and scalable gene flow at the prokaryote-eukaryote boundary revealed by circularized Asgard archaea genomes.</title>
        <authorList>
            <person name="Wu F."/>
            <person name="Speth D.R."/>
            <person name="Philosof A."/>
            <person name="Cremiere A."/>
            <person name="Narayanan A."/>
            <person name="Barco R.A."/>
            <person name="Connon S.A."/>
            <person name="Amend J.P."/>
            <person name="Antoshechkin I.A."/>
            <person name="Orphan V.J."/>
        </authorList>
    </citation>
    <scope>NUCLEOTIDE SEQUENCE</scope>
    <source>
        <strain evidence="8">PM71</strain>
    </source>
</reference>
<dbReference type="InterPro" id="IPR025502">
    <property type="entry name" value="TldD"/>
</dbReference>
<dbReference type="GO" id="GO:0008237">
    <property type="term" value="F:metallopeptidase activity"/>
    <property type="evidence" value="ECO:0007669"/>
    <property type="project" value="UniProtKB-KW"/>
</dbReference>
<comment type="similarity">
    <text evidence="1">Belongs to the peptidase U62 family.</text>
</comment>
<keyword evidence="4" id="KW-0482">Metalloprotease</keyword>
<keyword evidence="2" id="KW-0645">Protease</keyword>
<evidence type="ECO:0000259" key="6">
    <source>
        <dbReference type="Pfam" id="PF19289"/>
    </source>
</evidence>
<protein>
    <submittedName>
        <fullName evidence="8">TldD/PmbA family protein</fullName>
    </submittedName>
</protein>
<sequence>MREETISKVLKILEEKGVTYADIRAESSLMTEIKAVNGRIETSSTGIESGIGVRVLNQNAWGFAYGPFEKYEEVVSMALQANKLNIKQKKEDIKLAEIKIVKDKFIGEQKKKIKDFGFDEKIKLTLEADKAQEDERIKSRKTMYREIMRDQILVTTEGLRIEYQVPYVMMGCTSVAREGTETIEGRSRIGHIGGLELFDIRSPEETGKQAKERAIEGLKAPKVKSGRYPVVLDGTINHLFAHEAAGHSAEGDFVQVAGVFRNKLGKRIANPVVNLIDDGSMIKSNGINTFGYIKYDDEGVPGQKTYIIRNGILETYLTDRATAAHFDLKPTGNARAEVYNVPQIVRMTNTYIAPAKDPMKPEELLELTKEGFLLMQGGGGQVDPIKGTFNFGVAELYKIEKGEIGKRYRPTTLAGNTLETLNKIIGVSPEFENPLDSIGFCGKDGQSAPVGVSGGWLAVKNIVVG</sequence>
<dbReference type="InterPro" id="IPR051463">
    <property type="entry name" value="Peptidase_U62_metallo"/>
</dbReference>
<dbReference type="Pfam" id="PF19290">
    <property type="entry name" value="PmbA_TldD_2nd"/>
    <property type="match status" value="1"/>
</dbReference>
<dbReference type="Pfam" id="PF19289">
    <property type="entry name" value="PmbA_TldD_3rd"/>
    <property type="match status" value="1"/>
</dbReference>
<evidence type="ECO:0000256" key="3">
    <source>
        <dbReference type="ARBA" id="ARBA00022801"/>
    </source>
</evidence>
<keyword evidence="3" id="KW-0378">Hydrolase</keyword>
<dbReference type="InterPro" id="IPR002510">
    <property type="entry name" value="Metalloprtase-TldD/E_N"/>
</dbReference>
<dbReference type="Gene3D" id="3.30.2290.10">
    <property type="entry name" value="PmbA/TldD superfamily"/>
    <property type="match status" value="1"/>
</dbReference>
<evidence type="ECO:0000256" key="1">
    <source>
        <dbReference type="ARBA" id="ARBA00005836"/>
    </source>
</evidence>
<dbReference type="InterPro" id="IPR036059">
    <property type="entry name" value="TldD/PmbA_sf"/>
</dbReference>
<evidence type="ECO:0000259" key="7">
    <source>
        <dbReference type="Pfam" id="PF19290"/>
    </source>
</evidence>
<accession>A0A9Y1BKR0</accession>
<dbReference type="SUPFAM" id="SSF111283">
    <property type="entry name" value="Putative modulator of DNA gyrase, PmbA/TldD"/>
    <property type="match status" value="1"/>
</dbReference>